<name>A0A6P1DXP9_9GAMM</name>
<organism evidence="5 6">
    <name type="scientific">Thiorhodococcus mannitoliphagus</name>
    <dbReference type="NCBI Taxonomy" id="329406"/>
    <lineage>
        <taxon>Bacteria</taxon>
        <taxon>Pseudomonadati</taxon>
        <taxon>Pseudomonadota</taxon>
        <taxon>Gammaproteobacteria</taxon>
        <taxon>Chromatiales</taxon>
        <taxon>Chromatiaceae</taxon>
        <taxon>Thiorhodococcus</taxon>
    </lineage>
</organism>
<dbReference type="AlphaFoldDB" id="A0A6P1DXP9"/>
<keyword evidence="3" id="KW-0281">Fimbrium</keyword>
<evidence type="ECO:0000313" key="5">
    <source>
        <dbReference type="EMBL" id="NEX23097.1"/>
    </source>
</evidence>
<gene>
    <name evidence="5" type="ORF">G3480_22825</name>
</gene>
<dbReference type="PROSITE" id="PS00409">
    <property type="entry name" value="PROKAR_NTER_METHYL"/>
    <property type="match status" value="1"/>
</dbReference>
<keyword evidence="2" id="KW-0488">Methylation</keyword>
<dbReference type="GO" id="GO:0009289">
    <property type="term" value="C:pilus"/>
    <property type="evidence" value="ECO:0007669"/>
    <property type="project" value="InterPro"/>
</dbReference>
<evidence type="ECO:0000256" key="3">
    <source>
        <dbReference type="RuleBase" id="RU000389"/>
    </source>
</evidence>
<evidence type="ECO:0000313" key="6">
    <source>
        <dbReference type="Proteomes" id="UP000471640"/>
    </source>
</evidence>
<reference evidence="6" key="1">
    <citation type="journal article" date="2020" name="Microbiol. Resour. Announc.">
        <title>Draft Genome Sequences of Thiorhodococcus mannitoliphagus and Thiorhodococcus minor, Purple Sulfur Photosynthetic Bacteria in the Gammaproteobacterial Family Chromatiaceae.</title>
        <authorList>
            <person name="Aviles F.A."/>
            <person name="Meyer T.E."/>
            <person name="Kyndt J.A."/>
        </authorList>
    </citation>
    <scope>NUCLEOTIDE SEQUENCE [LARGE SCALE GENOMIC DNA]</scope>
    <source>
        <strain evidence="6">DSM 18266</strain>
    </source>
</reference>
<dbReference type="SUPFAM" id="SSF54523">
    <property type="entry name" value="Pili subunits"/>
    <property type="match status" value="1"/>
</dbReference>
<sequence>MKKFQQGFTLIELMIVVAIIGILAAIALPAYQDYTVRSKLAEAMIAGSSAKGVVSEAFQTDSVNGVDAAAAAWATKTAAEKATKYVSDVTIATGTGEVTVTMATATGSGLPGDVLGATLVFTPNVQNAALAAGVSGAIDWACQSTTNATATNRGLAPGTAGTLPAKYAPAECR</sequence>
<dbReference type="Pfam" id="PF00114">
    <property type="entry name" value="Pilin"/>
    <property type="match status" value="1"/>
</dbReference>
<keyword evidence="4" id="KW-1133">Transmembrane helix</keyword>
<dbReference type="InterPro" id="IPR045584">
    <property type="entry name" value="Pilin-like"/>
</dbReference>
<evidence type="ECO:0000256" key="2">
    <source>
        <dbReference type="ARBA" id="ARBA00022481"/>
    </source>
</evidence>
<comment type="caution">
    <text evidence="5">The sequence shown here is derived from an EMBL/GenBank/DDBJ whole genome shotgun (WGS) entry which is preliminary data.</text>
</comment>
<dbReference type="Gene3D" id="3.30.700.10">
    <property type="entry name" value="Glycoprotein, Type 4 Pilin"/>
    <property type="match status" value="1"/>
</dbReference>
<dbReference type="NCBIfam" id="TIGR02532">
    <property type="entry name" value="IV_pilin_GFxxxE"/>
    <property type="match status" value="1"/>
</dbReference>
<dbReference type="Proteomes" id="UP000471640">
    <property type="component" value="Unassembled WGS sequence"/>
</dbReference>
<dbReference type="InterPro" id="IPR001082">
    <property type="entry name" value="Pilin"/>
</dbReference>
<keyword evidence="6" id="KW-1185">Reference proteome</keyword>
<accession>A0A6P1DXP9</accession>
<dbReference type="InterPro" id="IPR012902">
    <property type="entry name" value="N_methyl_site"/>
</dbReference>
<comment type="similarity">
    <text evidence="1 3">Belongs to the N-Me-Phe pilin family.</text>
</comment>
<keyword evidence="4" id="KW-0812">Transmembrane</keyword>
<protein>
    <submittedName>
        <fullName evidence="5">Prepilin-type N-terminal cleavage/methylation domain-containing protein</fullName>
    </submittedName>
</protein>
<keyword evidence="4" id="KW-0472">Membrane</keyword>
<dbReference type="Pfam" id="PF07963">
    <property type="entry name" value="N_methyl"/>
    <property type="match status" value="1"/>
</dbReference>
<reference evidence="5 6" key="2">
    <citation type="submission" date="2020-02" db="EMBL/GenBank/DDBJ databases">
        <title>Genome sequences of Thiorhodococcus mannitoliphagus and Thiorhodococcus minor, purple sulfur photosynthetic bacteria in the gammaproteobacterial family, Chromatiaceae.</title>
        <authorList>
            <person name="Aviles F.A."/>
            <person name="Meyer T.E."/>
            <person name="Kyndt J.A."/>
        </authorList>
    </citation>
    <scope>NUCLEOTIDE SEQUENCE [LARGE SCALE GENOMIC DNA]</scope>
    <source>
        <strain evidence="5 6">DSM 18266</strain>
    </source>
</reference>
<dbReference type="GO" id="GO:0007155">
    <property type="term" value="P:cell adhesion"/>
    <property type="evidence" value="ECO:0007669"/>
    <property type="project" value="InterPro"/>
</dbReference>
<dbReference type="RefSeq" id="WP_164656403.1">
    <property type="nucleotide sequence ID" value="NZ_JAAIJR010000156.1"/>
</dbReference>
<dbReference type="EMBL" id="JAAIJR010000156">
    <property type="protein sequence ID" value="NEX23097.1"/>
    <property type="molecule type" value="Genomic_DNA"/>
</dbReference>
<proteinExistence type="inferred from homology"/>
<evidence type="ECO:0000256" key="1">
    <source>
        <dbReference type="ARBA" id="ARBA00005233"/>
    </source>
</evidence>
<feature type="transmembrane region" description="Helical" evidence="4">
    <location>
        <begin position="7"/>
        <end position="31"/>
    </location>
</feature>
<evidence type="ECO:0000256" key="4">
    <source>
        <dbReference type="SAM" id="Phobius"/>
    </source>
</evidence>